<comment type="caution">
    <text evidence="2">The sequence shown here is derived from an EMBL/GenBank/DDBJ whole genome shotgun (WGS) entry which is preliminary data.</text>
</comment>
<dbReference type="EMBL" id="MGBR01000001">
    <property type="protein sequence ID" value="OGK74328.1"/>
    <property type="molecule type" value="Genomic_DNA"/>
</dbReference>
<dbReference type="Proteomes" id="UP000177050">
    <property type="component" value="Unassembled WGS sequence"/>
</dbReference>
<dbReference type="Gene3D" id="2.60.120.10">
    <property type="entry name" value="Jelly Rolls"/>
    <property type="match status" value="1"/>
</dbReference>
<accession>A0A1F7L2H7</accession>
<dbReference type="SUPFAM" id="SSF51182">
    <property type="entry name" value="RmlC-like cupins"/>
    <property type="match status" value="1"/>
</dbReference>
<dbReference type="AlphaFoldDB" id="A0A1F7L2H7"/>
<dbReference type="GO" id="GO:0000271">
    <property type="term" value="P:polysaccharide biosynthetic process"/>
    <property type="evidence" value="ECO:0007669"/>
    <property type="project" value="TreeGrafter"/>
</dbReference>
<evidence type="ECO:0000313" key="2">
    <source>
        <dbReference type="EMBL" id="OGK74328.1"/>
    </source>
</evidence>
<gene>
    <name evidence="2" type="ORF">A3K52_01750</name>
</gene>
<dbReference type="PANTHER" id="PTHR21047:SF2">
    <property type="entry name" value="THYMIDINE DIPHOSPHO-4-KETO-RHAMNOSE 3,5-EPIMERASE"/>
    <property type="match status" value="1"/>
</dbReference>
<dbReference type="InterPro" id="IPR011051">
    <property type="entry name" value="RmlC_Cupin_sf"/>
</dbReference>
<organism evidence="2 3">
    <name type="scientific">Candidatus Roizmanbacteria bacterium RIFOXYD1_FULL_38_12</name>
    <dbReference type="NCBI Taxonomy" id="1802093"/>
    <lineage>
        <taxon>Bacteria</taxon>
        <taxon>Candidatus Roizmaniibacteriota</taxon>
    </lineage>
</organism>
<dbReference type="InterPro" id="IPR014710">
    <property type="entry name" value="RmlC-like_jellyroll"/>
</dbReference>
<name>A0A1F7L2H7_9BACT</name>
<dbReference type="Pfam" id="PF00908">
    <property type="entry name" value="dTDP_sugar_isom"/>
    <property type="match status" value="1"/>
</dbReference>
<protein>
    <recommendedName>
        <fullName evidence="4">Spore coat protein</fullName>
    </recommendedName>
</protein>
<evidence type="ECO:0000256" key="1">
    <source>
        <dbReference type="PIRSR" id="PIRSR600888-3"/>
    </source>
</evidence>
<feature type="site" description="Participates in a stacking interaction with the thymidine ring of dTDP-4-oxo-6-deoxyglucose" evidence="1">
    <location>
        <position position="149"/>
    </location>
</feature>
<proteinExistence type="predicted"/>
<evidence type="ECO:0008006" key="4">
    <source>
        <dbReference type="Google" id="ProtNLM"/>
    </source>
</evidence>
<sequence>MVKVKNDIFVQDYSKKQVIEGVKVLEVKRMVGEDGTFEDLLHVKEDGFFELFPEIKIRQINRSKLLPGSIKAWHLHFKQEDIWYIPPEDHMILGLWDTREASITKDITMKIVMGNGSSRVVLVPRGVAHGVVNLAKTPGNIFYFVNNQYNPTDPDERRLPWDKLGASFWEIEKG</sequence>
<dbReference type="GO" id="GO:0019305">
    <property type="term" value="P:dTDP-rhamnose biosynthetic process"/>
    <property type="evidence" value="ECO:0007669"/>
    <property type="project" value="TreeGrafter"/>
</dbReference>
<evidence type="ECO:0000313" key="3">
    <source>
        <dbReference type="Proteomes" id="UP000177050"/>
    </source>
</evidence>
<dbReference type="PANTHER" id="PTHR21047">
    <property type="entry name" value="DTDP-6-DEOXY-D-GLUCOSE-3,5 EPIMERASE"/>
    <property type="match status" value="1"/>
</dbReference>
<dbReference type="InterPro" id="IPR000888">
    <property type="entry name" value="RmlC-like"/>
</dbReference>
<reference evidence="2 3" key="1">
    <citation type="journal article" date="2016" name="Nat. Commun.">
        <title>Thousands of microbial genomes shed light on interconnected biogeochemical processes in an aquifer system.</title>
        <authorList>
            <person name="Anantharaman K."/>
            <person name="Brown C.T."/>
            <person name="Hug L.A."/>
            <person name="Sharon I."/>
            <person name="Castelle C.J."/>
            <person name="Probst A.J."/>
            <person name="Thomas B.C."/>
            <person name="Singh A."/>
            <person name="Wilkins M.J."/>
            <person name="Karaoz U."/>
            <person name="Brodie E.L."/>
            <person name="Williams K.H."/>
            <person name="Hubbard S.S."/>
            <person name="Banfield J.F."/>
        </authorList>
    </citation>
    <scope>NUCLEOTIDE SEQUENCE [LARGE SCALE GENOMIC DNA]</scope>
</reference>
<dbReference type="GO" id="GO:0005829">
    <property type="term" value="C:cytosol"/>
    <property type="evidence" value="ECO:0007669"/>
    <property type="project" value="TreeGrafter"/>
</dbReference>
<dbReference type="GO" id="GO:0008830">
    <property type="term" value="F:dTDP-4-dehydrorhamnose 3,5-epimerase activity"/>
    <property type="evidence" value="ECO:0007669"/>
    <property type="project" value="InterPro"/>
</dbReference>